<evidence type="ECO:0000313" key="2">
    <source>
        <dbReference type="Proteomes" id="UP000092086"/>
    </source>
</evidence>
<evidence type="ECO:0000313" key="1">
    <source>
        <dbReference type="EMBL" id="OBG41334.1"/>
    </source>
</evidence>
<reference evidence="1 2" key="1">
    <citation type="submission" date="2016-06" db="EMBL/GenBank/DDBJ databases">
        <authorList>
            <person name="Sutton G."/>
            <person name="Brinkac L."/>
            <person name="Sanka R."/>
            <person name="Adams M."/>
            <person name="Lau E."/>
            <person name="Sam S."/>
            <person name="Sreng N."/>
            <person name="Him V."/>
            <person name="Kerleguer A."/>
            <person name="Cheng S."/>
        </authorList>
    </citation>
    <scope>NUCLEOTIDE SEQUENCE [LARGE SCALE GENOMIC DNA]</scope>
    <source>
        <strain evidence="1 2">E2978</strain>
    </source>
</reference>
<proteinExistence type="predicted"/>
<name>A0ABD6P2Y0_9MYCO</name>
<accession>A0ABD6P2Y0</accession>
<organism evidence="1 2">
    <name type="scientific">Mycobacterium alsense</name>
    <dbReference type="NCBI Taxonomy" id="324058"/>
    <lineage>
        <taxon>Bacteria</taxon>
        <taxon>Bacillati</taxon>
        <taxon>Actinomycetota</taxon>
        <taxon>Actinomycetes</taxon>
        <taxon>Mycobacteriales</taxon>
        <taxon>Mycobacteriaceae</taxon>
        <taxon>Mycobacterium</taxon>
    </lineage>
</organism>
<dbReference type="Proteomes" id="UP000092086">
    <property type="component" value="Unassembled WGS sequence"/>
</dbReference>
<gene>
    <name evidence="1" type="ORF">A5672_12740</name>
</gene>
<comment type="caution">
    <text evidence="1">The sequence shown here is derived from an EMBL/GenBank/DDBJ whole genome shotgun (WGS) entry which is preliminary data.</text>
</comment>
<protein>
    <submittedName>
        <fullName evidence="1">Uncharacterized protein</fullName>
    </submittedName>
</protein>
<dbReference type="EMBL" id="LZIT01000094">
    <property type="protein sequence ID" value="OBG41334.1"/>
    <property type="molecule type" value="Genomic_DNA"/>
</dbReference>
<dbReference type="AlphaFoldDB" id="A0ABD6P2Y0"/>
<sequence>MSGLTIDDNDAGALSWLRPPGRDITGQCVVLSDSAIGVVRAIGGWLFDQRLAGWRTTVASTDHADDRALRILGAAVIELDPALAAEGHHGHPHTLAVCANLFRRDTRVRQAVLKTIDNGSTHVMMWAGGRPFEFRGSARPVEHRLTIAARAFKKEALATARASSDDMGCAETLFALGSGVPIGQFSAREDDLPPFGRSHDDAGGALDRLDRGGEVGIGSQFANCVLP</sequence>